<dbReference type="GO" id="GO:0019177">
    <property type="term" value="F:dihydroneopterin triphosphate pyrophosphohydrolase activity"/>
    <property type="evidence" value="ECO:0007669"/>
    <property type="project" value="InterPro"/>
</dbReference>
<feature type="binding site" evidence="1">
    <location>
        <position position="63"/>
    </location>
    <ligand>
        <name>substrate</name>
    </ligand>
</feature>
<evidence type="ECO:0000256" key="1">
    <source>
        <dbReference type="PIRSR" id="PIRSR603564-1"/>
    </source>
</evidence>
<dbReference type="PRINTS" id="PR01404">
    <property type="entry name" value="NPPPHYDRLASE"/>
</dbReference>
<sequence>MPPDHSVGGRGVNVSGLLGARHWSGAPPAERIVLYAGAMAYKIPESVLVVVYTRQLEVLLLERAKQAGMWQSVTGSREPDDPDLEATARRELLEETGLSVGTLTDWGHVNRYEIWPQWRAKYAPDVTHNTEHVFGFLVDSATVATLDPAEHVAQLWLPWQEAMERTFSPTNREAISQLPRRVLGHTGPA</sequence>
<dbReference type="PANTHER" id="PTHR43736:SF1">
    <property type="entry name" value="DIHYDRONEOPTERIN TRIPHOSPHATE DIPHOSPHATASE"/>
    <property type="match status" value="1"/>
</dbReference>
<organism evidence="4 5">
    <name type="scientific">Reyranella soli</name>
    <dbReference type="NCBI Taxonomy" id="1230389"/>
    <lineage>
        <taxon>Bacteria</taxon>
        <taxon>Pseudomonadati</taxon>
        <taxon>Pseudomonadota</taxon>
        <taxon>Alphaproteobacteria</taxon>
        <taxon>Hyphomicrobiales</taxon>
        <taxon>Reyranellaceae</taxon>
        <taxon>Reyranella</taxon>
    </lineage>
</organism>
<feature type="binding site" evidence="2">
    <location>
        <position position="91"/>
    </location>
    <ligand>
        <name>Mg(2+)</name>
        <dbReference type="ChEBI" id="CHEBI:18420"/>
    </ligand>
</feature>
<keyword evidence="2" id="KW-0479">Metal-binding</keyword>
<evidence type="ECO:0000256" key="2">
    <source>
        <dbReference type="PIRSR" id="PIRSR603564-2"/>
    </source>
</evidence>
<dbReference type="Gene3D" id="3.90.79.10">
    <property type="entry name" value="Nucleoside Triphosphate Pyrophosphohydrolase"/>
    <property type="match status" value="1"/>
</dbReference>
<reference evidence="4 5" key="1">
    <citation type="submission" date="2019-07" db="EMBL/GenBank/DDBJ databases">
        <title>Whole genome shotgun sequence of Reyranella soli NBRC 108950.</title>
        <authorList>
            <person name="Hosoyama A."/>
            <person name="Uohara A."/>
            <person name="Ohji S."/>
            <person name="Ichikawa N."/>
        </authorList>
    </citation>
    <scope>NUCLEOTIDE SEQUENCE [LARGE SCALE GENOMIC DNA]</scope>
    <source>
        <strain evidence="4 5">NBRC 108950</strain>
    </source>
</reference>
<dbReference type="PROSITE" id="PS51462">
    <property type="entry name" value="NUDIX"/>
    <property type="match status" value="1"/>
</dbReference>
<proteinExistence type="predicted"/>
<comment type="caution">
    <text evidence="4">The sequence shown here is derived from an EMBL/GenBank/DDBJ whole genome shotgun (WGS) entry which is preliminary data.</text>
</comment>
<dbReference type="Proteomes" id="UP000321058">
    <property type="component" value="Unassembled WGS sequence"/>
</dbReference>
<evidence type="ECO:0000259" key="3">
    <source>
        <dbReference type="PROSITE" id="PS51462"/>
    </source>
</evidence>
<feature type="binding site" evidence="2">
    <location>
        <position position="150"/>
    </location>
    <ligand>
        <name>Mg(2+)</name>
        <dbReference type="ChEBI" id="CHEBI:18420"/>
    </ligand>
</feature>
<dbReference type="CDD" id="cd04664">
    <property type="entry name" value="NUDIX_DHNTPase_like"/>
    <property type="match status" value="1"/>
</dbReference>
<evidence type="ECO:0000313" key="5">
    <source>
        <dbReference type="Proteomes" id="UP000321058"/>
    </source>
</evidence>
<feature type="binding site" evidence="1">
    <location>
        <position position="42"/>
    </location>
    <ligand>
        <name>substrate</name>
    </ligand>
</feature>
<comment type="cofactor">
    <cofactor evidence="2">
        <name>Mg(2+)</name>
        <dbReference type="ChEBI" id="CHEBI:18420"/>
    </cofactor>
    <text evidence="2">Binds 1 Mg(2+) ion per subunit.</text>
</comment>
<evidence type="ECO:0000313" key="4">
    <source>
        <dbReference type="EMBL" id="GEP57908.1"/>
    </source>
</evidence>
<dbReference type="GO" id="GO:0008828">
    <property type="term" value="F:dATP diphosphatase activity"/>
    <property type="evidence" value="ECO:0007669"/>
    <property type="project" value="InterPro"/>
</dbReference>
<protein>
    <recommendedName>
        <fullName evidence="3">Nudix hydrolase domain-containing protein</fullName>
    </recommendedName>
</protein>
<dbReference type="EMBL" id="BKAJ01000090">
    <property type="protein sequence ID" value="GEP57908.1"/>
    <property type="molecule type" value="Genomic_DNA"/>
</dbReference>
<dbReference type="SUPFAM" id="SSF55811">
    <property type="entry name" value="Nudix"/>
    <property type="match status" value="1"/>
</dbReference>
<dbReference type="PANTHER" id="PTHR43736">
    <property type="entry name" value="ADP-RIBOSE PYROPHOSPHATASE"/>
    <property type="match status" value="1"/>
</dbReference>
<feature type="binding site" evidence="1">
    <location>
        <position position="74"/>
    </location>
    <ligand>
        <name>substrate</name>
    </ligand>
</feature>
<dbReference type="GO" id="GO:0046872">
    <property type="term" value="F:metal ion binding"/>
    <property type="evidence" value="ECO:0007669"/>
    <property type="project" value="UniProtKB-KW"/>
</dbReference>
<keyword evidence="5" id="KW-1185">Reference proteome</keyword>
<dbReference type="InterPro" id="IPR003564">
    <property type="entry name" value="DHNTPase"/>
</dbReference>
<dbReference type="AlphaFoldDB" id="A0A512NG30"/>
<feature type="domain" description="Nudix hydrolase" evidence="3">
    <location>
        <begin position="42"/>
        <end position="179"/>
    </location>
</feature>
<feature type="binding site" evidence="1">
    <location>
        <position position="168"/>
    </location>
    <ligand>
        <name>substrate</name>
    </ligand>
</feature>
<dbReference type="GO" id="GO:0046656">
    <property type="term" value="P:folic acid biosynthetic process"/>
    <property type="evidence" value="ECO:0007669"/>
    <property type="project" value="InterPro"/>
</dbReference>
<feature type="binding site" evidence="2">
    <location>
        <position position="95"/>
    </location>
    <ligand>
        <name>Mg(2+)</name>
        <dbReference type="ChEBI" id="CHEBI:18420"/>
    </ligand>
</feature>
<dbReference type="InterPro" id="IPR015797">
    <property type="entry name" value="NUDIX_hydrolase-like_dom_sf"/>
</dbReference>
<accession>A0A512NG30</accession>
<gene>
    <name evidence="4" type="ORF">RSO01_50740</name>
</gene>
<dbReference type="Pfam" id="PF00293">
    <property type="entry name" value="NUDIX"/>
    <property type="match status" value="1"/>
</dbReference>
<keyword evidence="2" id="KW-0460">Magnesium</keyword>
<dbReference type="InterPro" id="IPR000086">
    <property type="entry name" value="NUDIX_hydrolase_dom"/>
</dbReference>
<name>A0A512NG30_9HYPH</name>
<dbReference type="NCBIfam" id="NF006961">
    <property type="entry name" value="PRK09438.1"/>
    <property type="match status" value="1"/>
</dbReference>